<organism evidence="2 3">
    <name type="scientific">Penicillium ucsense</name>
    <dbReference type="NCBI Taxonomy" id="2839758"/>
    <lineage>
        <taxon>Eukaryota</taxon>
        <taxon>Fungi</taxon>
        <taxon>Dikarya</taxon>
        <taxon>Ascomycota</taxon>
        <taxon>Pezizomycotina</taxon>
        <taxon>Eurotiomycetes</taxon>
        <taxon>Eurotiomycetidae</taxon>
        <taxon>Eurotiales</taxon>
        <taxon>Aspergillaceae</taxon>
        <taxon>Penicillium</taxon>
    </lineage>
</organism>
<dbReference type="Proteomes" id="UP000631181">
    <property type="component" value="Unassembled WGS sequence"/>
</dbReference>
<feature type="domain" description="Cupin type-1" evidence="1">
    <location>
        <begin position="68"/>
        <end position="116"/>
    </location>
</feature>
<dbReference type="SUPFAM" id="SSF51182">
    <property type="entry name" value="RmlC-like cupins"/>
    <property type="match status" value="1"/>
</dbReference>
<dbReference type="InterPro" id="IPR014710">
    <property type="entry name" value="RmlC-like_jellyroll"/>
</dbReference>
<gene>
    <name evidence="2" type="ORF">PECM_001580</name>
</gene>
<dbReference type="AlphaFoldDB" id="A0A8J8VWZ1"/>
<dbReference type="Gene3D" id="2.60.120.10">
    <property type="entry name" value="Jelly Rolls"/>
    <property type="match status" value="1"/>
</dbReference>
<dbReference type="CDD" id="cd02219">
    <property type="entry name" value="cupin_YjlB-like"/>
    <property type="match status" value="1"/>
</dbReference>
<evidence type="ECO:0000313" key="2">
    <source>
        <dbReference type="EMBL" id="KAF7713166.1"/>
    </source>
</evidence>
<protein>
    <recommendedName>
        <fullName evidence="1">Cupin type-1 domain-containing protein</fullName>
    </recommendedName>
</protein>
<keyword evidence="3" id="KW-1185">Reference proteome</keyword>
<dbReference type="EMBL" id="WIWV01000131">
    <property type="protein sequence ID" value="KAF7713166.1"/>
    <property type="molecule type" value="Genomic_DNA"/>
</dbReference>
<dbReference type="InterPro" id="IPR014500">
    <property type="entry name" value="UCP019307_cupin"/>
</dbReference>
<dbReference type="Pfam" id="PF00190">
    <property type="entry name" value="Cupin_1"/>
    <property type="match status" value="1"/>
</dbReference>
<dbReference type="PANTHER" id="PTHR36448:SF3">
    <property type="entry name" value="CUPIN TYPE-2 DOMAIN-CONTAINING PROTEIN"/>
    <property type="match status" value="1"/>
</dbReference>
<sequence>MSYRPFTAIKVTCRHIDAWNGIPNTSIQSKPLMIYHGAFDATRTELERRLEAIGEVVPQWAYTMYSRTHFHSTTHEVLGVVAGQAQLCFGGEGNPGRFEPTVRQGDLIVVPAGVGHRLLRDLGEQKFQMVGSYPAGKHWDMCYGEAGEQEKIDSIHDLAWFQRDPLYGDSGPALQV</sequence>
<dbReference type="InterPro" id="IPR011051">
    <property type="entry name" value="RmlC_Cupin_sf"/>
</dbReference>
<evidence type="ECO:0000313" key="3">
    <source>
        <dbReference type="Proteomes" id="UP000631181"/>
    </source>
</evidence>
<dbReference type="PIRSF" id="PIRSF019307">
    <property type="entry name" value="UCP019307"/>
    <property type="match status" value="1"/>
</dbReference>
<dbReference type="OrthoDB" id="2589563at2759"/>
<dbReference type="InterPro" id="IPR006045">
    <property type="entry name" value="Cupin_1"/>
</dbReference>
<dbReference type="InterPro" id="IPR047121">
    <property type="entry name" value="YjiB-like"/>
</dbReference>
<dbReference type="PANTHER" id="PTHR36448">
    <property type="entry name" value="BLR7373 PROTEIN"/>
    <property type="match status" value="1"/>
</dbReference>
<dbReference type="PROSITE" id="PS50007">
    <property type="entry name" value="PIPLC_X_DOMAIN"/>
    <property type="match status" value="1"/>
</dbReference>
<comment type="caution">
    <text evidence="2">The sequence shown here is derived from an EMBL/GenBank/DDBJ whole genome shotgun (WGS) entry which is preliminary data.</text>
</comment>
<accession>A0A8J8VWZ1</accession>
<name>A0A8J8VWZ1_9EURO</name>
<evidence type="ECO:0000259" key="1">
    <source>
        <dbReference type="Pfam" id="PF00190"/>
    </source>
</evidence>
<proteinExistence type="predicted"/>
<reference evidence="2" key="1">
    <citation type="journal article" date="2020" name="Front. Microbiol.">
        <title>Gene regulatory networks of Penicillium echinulatum 2HH and Penicillium oxalicum 114-2 inferred by a computational biology approach.</title>
        <authorList>
            <person name="Lenz A.R."/>
            <person name="Galan-Vasquez E."/>
            <person name="Balbinot E."/>
            <person name="De Abreu F.P."/>
            <person name="De Oliveira N.S."/>
            <person name="Da Rosa L.O."/>
            <person name="De Avila E Silva S."/>
            <person name="Camassola M."/>
            <person name="Dillon A.J.P."/>
            <person name="Perez-Rueda E."/>
        </authorList>
    </citation>
    <scope>NUCLEOTIDE SEQUENCE</scope>
    <source>
        <strain evidence="2">S1M29</strain>
    </source>
</reference>